<keyword evidence="2" id="KW-0863">Zinc-finger</keyword>
<feature type="region of interest" description="Disordered" evidence="4">
    <location>
        <begin position="134"/>
        <end position="258"/>
    </location>
</feature>
<keyword evidence="3" id="KW-0862">Zinc</keyword>
<gene>
    <name evidence="7" type="primary">LOC105222976</name>
</gene>
<evidence type="ECO:0000256" key="1">
    <source>
        <dbReference type="ARBA" id="ARBA00022723"/>
    </source>
</evidence>
<evidence type="ECO:0000313" key="7">
    <source>
        <dbReference type="RefSeq" id="XP_011198858.2"/>
    </source>
</evidence>
<dbReference type="KEGG" id="bdr:105222976"/>
<feature type="domain" description="CHHC U11-48K-type" evidence="5">
    <location>
        <begin position="41"/>
        <end position="68"/>
    </location>
</feature>
<evidence type="ECO:0000259" key="5">
    <source>
        <dbReference type="PROSITE" id="PS51800"/>
    </source>
</evidence>
<evidence type="ECO:0000256" key="4">
    <source>
        <dbReference type="SAM" id="MobiDB-lite"/>
    </source>
</evidence>
<dbReference type="PANTHER" id="PTHR21402">
    <property type="entry name" value="GAMETOCYTE SPECIFIC FACTOR 1-RELATED"/>
    <property type="match status" value="1"/>
</dbReference>
<feature type="compositionally biased region" description="Acidic residues" evidence="4">
    <location>
        <begin position="142"/>
        <end position="153"/>
    </location>
</feature>
<evidence type="ECO:0000313" key="6">
    <source>
        <dbReference type="Proteomes" id="UP001652620"/>
    </source>
</evidence>
<keyword evidence="6" id="KW-1185">Reference proteome</keyword>
<feature type="domain" description="CHHC U11-48K-type" evidence="5">
    <location>
        <begin position="9"/>
        <end position="36"/>
    </location>
</feature>
<dbReference type="PANTHER" id="PTHR21402:SF5">
    <property type="entry name" value="GAMETOCYTE SPECIFIC FACTOR 1"/>
    <property type="match status" value="1"/>
</dbReference>
<dbReference type="InParanoid" id="A0A6I9UUP7"/>
<organism evidence="6 7">
    <name type="scientific">Bactrocera dorsalis</name>
    <name type="common">Oriental fruit fly</name>
    <name type="synonym">Dacus dorsalis</name>
    <dbReference type="NCBI Taxonomy" id="27457"/>
    <lineage>
        <taxon>Eukaryota</taxon>
        <taxon>Metazoa</taxon>
        <taxon>Ecdysozoa</taxon>
        <taxon>Arthropoda</taxon>
        <taxon>Hexapoda</taxon>
        <taxon>Insecta</taxon>
        <taxon>Pterygota</taxon>
        <taxon>Neoptera</taxon>
        <taxon>Endopterygota</taxon>
        <taxon>Diptera</taxon>
        <taxon>Brachycera</taxon>
        <taxon>Muscomorpha</taxon>
        <taxon>Tephritoidea</taxon>
        <taxon>Tephritidae</taxon>
        <taxon>Bactrocera</taxon>
        <taxon>Bactrocera</taxon>
    </lineage>
</organism>
<proteinExistence type="predicted"/>
<dbReference type="GO" id="GO:0008270">
    <property type="term" value="F:zinc ion binding"/>
    <property type="evidence" value="ECO:0007669"/>
    <property type="project" value="UniProtKB-KW"/>
</dbReference>
<sequence length="343" mass="39759">MLSLKDDDIVVCPYNPAHRLLRKRLQPHLIKCRENYPQLELQICPFNNTHHIPEPEFCLHVTNCPDRKLITQYKYDAPEPKEEERVSHAPIECEENWDDTEVDDYDPQKFIKEKEVLRQPMGIAPAERKEFIKTERKRLGDEESYSESDDDYKDEVRKGNSIADITKKDENEEFSSIKRIRSISPSPPRQRERSRSRSPQSSAYYGRPHVRGSHVPPPQIPPRISFASSDNRYSNDHIQPLPGAYDIDDDPYYNSGNNSSFQIGNYSSSNSSHNPPFVAYPTRLPCYNNNNGASYQISNYNSSNSSHNPRLIAYPTRMPSYGRGAYRGYNNVRGNSSRYNDRY</sequence>
<evidence type="ECO:0000256" key="3">
    <source>
        <dbReference type="ARBA" id="ARBA00022833"/>
    </source>
</evidence>
<protein>
    <submittedName>
        <fullName evidence="7">Protein D7</fullName>
    </submittedName>
</protein>
<dbReference type="RefSeq" id="XP_011198858.2">
    <property type="nucleotide sequence ID" value="XM_011200556.4"/>
</dbReference>
<dbReference type="OrthoDB" id="10069248at2759"/>
<dbReference type="Proteomes" id="UP001652620">
    <property type="component" value="Chromosome 4"/>
</dbReference>
<accession>A0A6I9UUP7</accession>
<dbReference type="InterPro" id="IPR051591">
    <property type="entry name" value="UPF0224_FAM112_RNA_Proc"/>
</dbReference>
<keyword evidence="1" id="KW-0479">Metal-binding</keyword>
<evidence type="ECO:0000256" key="2">
    <source>
        <dbReference type="ARBA" id="ARBA00022771"/>
    </source>
</evidence>
<dbReference type="InterPro" id="IPR036236">
    <property type="entry name" value="Znf_C2H2_sf"/>
</dbReference>
<name>A0A6I9UUP7_BACDO</name>
<dbReference type="GeneID" id="105222976"/>
<dbReference type="SUPFAM" id="SSF57667">
    <property type="entry name" value="beta-beta-alpha zinc fingers"/>
    <property type="match status" value="1"/>
</dbReference>
<dbReference type="Pfam" id="PF05253">
    <property type="entry name" value="zf-U11-48K"/>
    <property type="match status" value="2"/>
</dbReference>
<dbReference type="PROSITE" id="PS51800">
    <property type="entry name" value="ZF_CHHC_U11_48K"/>
    <property type="match status" value="2"/>
</dbReference>
<dbReference type="AlphaFoldDB" id="A0A6I9UUP7"/>
<reference evidence="7" key="1">
    <citation type="submission" date="2025-08" db="UniProtKB">
        <authorList>
            <consortium name="RefSeq"/>
        </authorList>
    </citation>
    <scope>IDENTIFICATION</scope>
    <source>
        <tissue evidence="7">Adult</tissue>
    </source>
</reference>
<dbReference type="InterPro" id="IPR022776">
    <property type="entry name" value="TRM13/UPF0224_CHHC_Znf_dom"/>
</dbReference>